<evidence type="ECO:0000313" key="1">
    <source>
        <dbReference type="EMBL" id="GKX68633.1"/>
    </source>
</evidence>
<gene>
    <name evidence="1" type="ORF">rsdtw13_38910</name>
</gene>
<protein>
    <submittedName>
        <fullName evidence="1">Uncharacterized protein</fullName>
    </submittedName>
</protein>
<dbReference type="EMBL" id="BROD01000001">
    <property type="protein sequence ID" value="GKX68633.1"/>
    <property type="molecule type" value="Genomic_DNA"/>
</dbReference>
<name>A0ACB5RHV1_9CLOT</name>
<proteinExistence type="predicted"/>
<dbReference type="Proteomes" id="UP001058074">
    <property type="component" value="Unassembled WGS sequence"/>
</dbReference>
<comment type="caution">
    <text evidence="1">The sequence shown here is derived from an EMBL/GenBank/DDBJ whole genome shotgun (WGS) entry which is preliminary data.</text>
</comment>
<organism evidence="1 2">
    <name type="scientific">Inconstantimicrobium mannanitabidum</name>
    <dbReference type="NCBI Taxonomy" id="1604901"/>
    <lineage>
        <taxon>Bacteria</taxon>
        <taxon>Bacillati</taxon>
        <taxon>Bacillota</taxon>
        <taxon>Clostridia</taxon>
        <taxon>Eubacteriales</taxon>
        <taxon>Clostridiaceae</taxon>
        <taxon>Inconstantimicrobium</taxon>
    </lineage>
</organism>
<evidence type="ECO:0000313" key="2">
    <source>
        <dbReference type="Proteomes" id="UP001058074"/>
    </source>
</evidence>
<keyword evidence="2" id="KW-1185">Reference proteome</keyword>
<sequence>MKYFRFFKMFLAWNYEKEEEWLREMSKKGFEFVDTKLLVIYRFRSVEPKDVIYKLDYNPWWTKDGDSYLSFIEECGWTYSYSQLGWNYFKCDADKCLSEELYSSPEDKAKILGRLRKLTTVFTSIEAILLALTIILRILDNEKFSIGFLIMWALIILEFTVINVKLYSAYKKKKKGL</sequence>
<accession>A0ACB5RHV1</accession>
<reference evidence="1" key="1">
    <citation type="journal article" date="2025" name="Int. J. Syst. Evol. Microbiol.">
        <title>Inconstantimicrobium mannanitabidum sp. nov., a novel member of the family Clostridiaceae isolated from anoxic soil under the treatment of reductive soil disinfestation.</title>
        <authorList>
            <person name="Ueki A."/>
            <person name="Tonouchi A."/>
            <person name="Honma S."/>
            <person name="Kaku N."/>
            <person name="Ueki K."/>
        </authorList>
    </citation>
    <scope>NUCLEOTIDE SEQUENCE</scope>
    <source>
        <strain evidence="1">TW13</strain>
    </source>
</reference>